<evidence type="ECO:0000256" key="9">
    <source>
        <dbReference type="ARBA" id="ARBA00023034"/>
    </source>
</evidence>
<feature type="domain" description="Fucosyltransferase N-terminal" evidence="14">
    <location>
        <begin position="116"/>
        <end position="228"/>
    </location>
</feature>
<evidence type="ECO:0000256" key="1">
    <source>
        <dbReference type="ARBA" id="ARBA00004447"/>
    </source>
</evidence>
<dbReference type="PANTHER" id="PTHR48438:SF1">
    <property type="entry name" value="ALPHA-(1,3)-FUCOSYLTRANSFERASE C-RELATED"/>
    <property type="match status" value="1"/>
</dbReference>
<keyword evidence="4 12" id="KW-0328">Glycosyltransferase</keyword>
<evidence type="ECO:0000256" key="10">
    <source>
        <dbReference type="ARBA" id="ARBA00023136"/>
    </source>
</evidence>
<evidence type="ECO:0000256" key="2">
    <source>
        <dbReference type="ARBA" id="ARBA00004922"/>
    </source>
</evidence>
<keyword evidence="5 12" id="KW-0808">Transferase</keyword>
<dbReference type="KEGG" id="sliu:111354317"/>
<evidence type="ECO:0000256" key="6">
    <source>
        <dbReference type="ARBA" id="ARBA00022692"/>
    </source>
</evidence>
<dbReference type="OrthoDB" id="427096at2759"/>
<keyword evidence="11" id="KW-0325">Glycoprotein</keyword>
<dbReference type="InterPro" id="IPR001503">
    <property type="entry name" value="Glyco_trans_10"/>
</dbReference>
<proteinExistence type="inferred from homology"/>
<comment type="pathway">
    <text evidence="2">Protein modification; protein glycosylation.</text>
</comment>
<evidence type="ECO:0000259" key="13">
    <source>
        <dbReference type="Pfam" id="PF00852"/>
    </source>
</evidence>
<feature type="domain" description="Fucosyltransferase C-terminal" evidence="13">
    <location>
        <begin position="265"/>
        <end position="445"/>
    </location>
</feature>
<evidence type="ECO:0000256" key="8">
    <source>
        <dbReference type="ARBA" id="ARBA00022989"/>
    </source>
</evidence>
<reference evidence="16" key="1">
    <citation type="submission" date="2025-08" db="UniProtKB">
        <authorList>
            <consortium name="RefSeq"/>
        </authorList>
    </citation>
    <scope>IDENTIFICATION</scope>
    <source>
        <strain evidence="16">Ishihara</strain>
        <tissue evidence="16">Whole body</tissue>
    </source>
</reference>
<dbReference type="AlphaFoldDB" id="A0A9J7E3L3"/>
<sequence>MDTRRYKYSTSDDKVTNAASACTLDTVLEYVVNAMSWNVRVTCSRQFGNRLSLIKFFFFISCTNLFAFLFWSQETYRQHQSSSTESLVQEAITNVGHDYRYTDLYRKVNTLPEDFKYILLWTEKDYAPFYFYGEGQIAFLKNKCQETKCYVVADRNFFGGNLTRFDAIAFNGRNMNSKDLPKTRSRHQQYVYFNTESADNYPVCNKVFNRYFNWTSSYRIDSDIPFGYILIKNKLGDIVGPNKKMSWVKTPKYLDEEYIDMNRIRNKTKAAAWFVSNCRSRSGRLSYVKALKNALKPFNLTVDIYGKCGKLKCSKTHTTNCSELLQKDYYFYMSMENSFAEDYVTEKLLTALRNDVVPIVYGGADYNRFLPPGSYIDATKHHVIKLAAMINDAMHSPKLYNQYFWWKKFYTYDTPSKENICALCTALHNKTMIKKNKIYDDFRSWWYPAYAKRCH</sequence>
<dbReference type="InterPro" id="IPR055270">
    <property type="entry name" value="Glyco_tran_10_C"/>
</dbReference>
<dbReference type="Proteomes" id="UP000301870">
    <property type="component" value="Chromosome 18"/>
</dbReference>
<dbReference type="GeneID" id="111354317"/>
<accession>A0A9J7E3L3</accession>
<dbReference type="EC" id="2.4.1.-" evidence="12"/>
<dbReference type="RefSeq" id="XP_022823471.1">
    <property type="nucleotide sequence ID" value="XM_022967703.1"/>
</dbReference>
<evidence type="ECO:0000256" key="5">
    <source>
        <dbReference type="ARBA" id="ARBA00022679"/>
    </source>
</evidence>
<evidence type="ECO:0000256" key="4">
    <source>
        <dbReference type="ARBA" id="ARBA00022676"/>
    </source>
</evidence>
<dbReference type="Pfam" id="PF17039">
    <property type="entry name" value="Glyco_tran_10_N"/>
    <property type="match status" value="1"/>
</dbReference>
<evidence type="ECO:0000256" key="12">
    <source>
        <dbReference type="RuleBase" id="RU003832"/>
    </source>
</evidence>
<dbReference type="Pfam" id="PF00852">
    <property type="entry name" value="Glyco_transf_10"/>
    <property type="match status" value="1"/>
</dbReference>
<comment type="subcellular location">
    <subcellularLocation>
        <location evidence="1 12">Golgi apparatus</location>
        <location evidence="1 12">Golgi stack membrane</location>
        <topology evidence="1 12">Single-pass type II membrane protein</topology>
    </subcellularLocation>
</comment>
<gene>
    <name evidence="16" type="primary">LOC111354317</name>
</gene>
<evidence type="ECO:0000259" key="14">
    <source>
        <dbReference type="Pfam" id="PF17039"/>
    </source>
</evidence>
<evidence type="ECO:0000313" key="15">
    <source>
        <dbReference type="Proteomes" id="UP000301870"/>
    </source>
</evidence>
<evidence type="ECO:0000256" key="11">
    <source>
        <dbReference type="ARBA" id="ARBA00023180"/>
    </source>
</evidence>
<name>A0A9J7E3L3_SPOLT</name>
<dbReference type="InterPro" id="IPR038577">
    <property type="entry name" value="GT10-like_C_sf"/>
</dbReference>
<keyword evidence="6 12" id="KW-0812">Transmembrane</keyword>
<dbReference type="GO" id="GO:0008417">
    <property type="term" value="F:fucosyltransferase activity"/>
    <property type="evidence" value="ECO:0007669"/>
    <property type="project" value="InterPro"/>
</dbReference>
<feature type="transmembrane region" description="Helical" evidence="12">
    <location>
        <begin position="53"/>
        <end position="71"/>
    </location>
</feature>
<dbReference type="GO" id="GO:0032580">
    <property type="term" value="C:Golgi cisterna membrane"/>
    <property type="evidence" value="ECO:0007669"/>
    <property type="project" value="UniProtKB-SubCell"/>
</dbReference>
<keyword evidence="8 12" id="KW-1133">Transmembrane helix</keyword>
<comment type="similarity">
    <text evidence="3 12">Belongs to the glycosyltransferase 10 family.</text>
</comment>
<keyword evidence="15" id="KW-1185">Reference proteome</keyword>
<organism evidence="15 16">
    <name type="scientific">Spodoptera litura</name>
    <name type="common">Asian cotton leafworm</name>
    <dbReference type="NCBI Taxonomy" id="69820"/>
    <lineage>
        <taxon>Eukaryota</taxon>
        <taxon>Metazoa</taxon>
        <taxon>Ecdysozoa</taxon>
        <taxon>Arthropoda</taxon>
        <taxon>Hexapoda</taxon>
        <taxon>Insecta</taxon>
        <taxon>Pterygota</taxon>
        <taxon>Neoptera</taxon>
        <taxon>Endopterygota</taxon>
        <taxon>Lepidoptera</taxon>
        <taxon>Glossata</taxon>
        <taxon>Ditrysia</taxon>
        <taxon>Noctuoidea</taxon>
        <taxon>Noctuidae</taxon>
        <taxon>Amphipyrinae</taxon>
        <taxon>Spodoptera</taxon>
    </lineage>
</organism>
<dbReference type="SUPFAM" id="SSF53756">
    <property type="entry name" value="UDP-Glycosyltransferase/glycogen phosphorylase"/>
    <property type="match status" value="1"/>
</dbReference>
<evidence type="ECO:0000313" key="16">
    <source>
        <dbReference type="RefSeq" id="XP_022823471.1"/>
    </source>
</evidence>
<dbReference type="Gene3D" id="3.40.50.11660">
    <property type="entry name" value="Glycosyl transferase family 10, C-terminal domain"/>
    <property type="match status" value="1"/>
</dbReference>
<evidence type="ECO:0000256" key="7">
    <source>
        <dbReference type="ARBA" id="ARBA00022968"/>
    </source>
</evidence>
<keyword evidence="9 12" id="KW-0333">Golgi apparatus</keyword>
<keyword evidence="10 12" id="KW-0472">Membrane</keyword>
<evidence type="ECO:0000256" key="3">
    <source>
        <dbReference type="ARBA" id="ARBA00008919"/>
    </source>
</evidence>
<dbReference type="InterPro" id="IPR031481">
    <property type="entry name" value="Glyco_tran_10_N"/>
</dbReference>
<protein>
    <recommendedName>
        <fullName evidence="12">Fucosyltransferase</fullName>
        <ecNumber evidence="12">2.4.1.-</ecNumber>
    </recommendedName>
</protein>
<dbReference type="PANTHER" id="PTHR48438">
    <property type="entry name" value="ALPHA-(1,3)-FUCOSYLTRANSFERASE C-RELATED"/>
    <property type="match status" value="1"/>
</dbReference>
<keyword evidence="7" id="KW-0735">Signal-anchor</keyword>